<accession>A0A507AJZ8</accession>
<feature type="transmembrane region" description="Helical" evidence="7">
    <location>
        <begin position="502"/>
        <end position="522"/>
    </location>
</feature>
<dbReference type="RefSeq" id="XP_030988958.1">
    <property type="nucleotide sequence ID" value="XM_031133503.1"/>
</dbReference>
<feature type="compositionally biased region" description="Polar residues" evidence="8">
    <location>
        <begin position="753"/>
        <end position="762"/>
    </location>
</feature>
<dbReference type="InterPro" id="IPR003445">
    <property type="entry name" value="Cat_transpt"/>
</dbReference>
<dbReference type="GO" id="GO:0005886">
    <property type="term" value="C:plasma membrane"/>
    <property type="evidence" value="ECO:0007669"/>
    <property type="project" value="InterPro"/>
</dbReference>
<dbReference type="STRING" id="1093900.A0A507AJZ8"/>
<evidence type="ECO:0000256" key="1">
    <source>
        <dbReference type="ARBA" id="ARBA00004141"/>
    </source>
</evidence>
<proteinExistence type="inferred from homology"/>
<evidence type="ECO:0000313" key="9">
    <source>
        <dbReference type="EMBL" id="TPX07247.1"/>
    </source>
</evidence>
<dbReference type="InterPro" id="IPR015958">
    <property type="entry name" value="Trk1_fungi"/>
</dbReference>
<keyword evidence="4 7" id="KW-1133">Transmembrane helix</keyword>
<dbReference type="PIRSF" id="PIRSF002450">
    <property type="entry name" value="K+_transpter_TRK"/>
    <property type="match status" value="1"/>
</dbReference>
<evidence type="ECO:0000256" key="2">
    <source>
        <dbReference type="ARBA" id="ARBA00022448"/>
    </source>
</evidence>
<keyword evidence="7" id="KW-0630">Potassium</keyword>
<evidence type="ECO:0000313" key="10">
    <source>
        <dbReference type="Proteomes" id="UP000319257"/>
    </source>
</evidence>
<evidence type="ECO:0000256" key="6">
    <source>
        <dbReference type="ARBA" id="ARBA00023136"/>
    </source>
</evidence>
<keyword evidence="5 7" id="KW-0406">Ion transport</keyword>
<gene>
    <name evidence="9" type="ORF">E0L32_010841</name>
</gene>
<comment type="subcellular location">
    <subcellularLocation>
        <location evidence="1">Membrane</location>
        <topology evidence="1">Multi-pass membrane protein</topology>
    </subcellularLocation>
</comment>
<evidence type="ECO:0000256" key="4">
    <source>
        <dbReference type="ARBA" id="ARBA00022989"/>
    </source>
</evidence>
<feature type="transmembrane region" description="Helical" evidence="7">
    <location>
        <begin position="443"/>
        <end position="463"/>
    </location>
</feature>
<dbReference type="GO" id="GO:0140107">
    <property type="term" value="F:high-affinity potassium ion transmembrane transporter activity"/>
    <property type="evidence" value="ECO:0007669"/>
    <property type="project" value="TreeGrafter"/>
</dbReference>
<evidence type="ECO:0000256" key="7">
    <source>
        <dbReference type="PIRNR" id="PIRNR002450"/>
    </source>
</evidence>
<feature type="transmembrane region" description="Helical" evidence="7">
    <location>
        <begin position="375"/>
        <end position="399"/>
    </location>
</feature>
<protein>
    <recommendedName>
        <fullName evidence="7">Potassium transport protein</fullName>
    </recommendedName>
</protein>
<name>A0A507AJZ8_9PEZI</name>
<dbReference type="InterPro" id="IPR051143">
    <property type="entry name" value="TrkH_K-transport"/>
</dbReference>
<dbReference type="InParanoid" id="A0A507AJZ8"/>
<dbReference type="Pfam" id="PF02386">
    <property type="entry name" value="TrkH"/>
    <property type="match status" value="1"/>
</dbReference>
<sequence>MSRWKDFAGNHPRAAAFLVRVRAVLPPVNFITLHYAYFIVVCLVASLIFWGSSSADFQVSYVDSLFCVVSAMTEAGLNTVNLSQMTTWQQIILFLLIMFGGSIWVSIWTVLARKRAFENRFKAIVKAEELRRLRNGGSSLNIGRPLLHKLSVSFKKSHSTPAEGTGLPTTGSKLPPRPETQSGEATSKLAPPFPRLEPAVSPLSPPVEGSGPGLVPTSSGHVSFADGGRSANLGRTTSAGGGLDIRPTRRAGLAAGVFPEKDTHQWDAPSFLTSRAAGRNGQFHDLTTEEREELGGCEYRALKILSVVVPLYFVLWQVLGCLGLGAWISHNLPGPALQNGINPWWLGIFNGASAFNNSGMSLLDANMIPFEEAFYVLITMALMILAGNTMYPVFLRFIFWTGLKGLEYFTAEDDCADLKATLEFILKYPRRVYTNLFPSRQTWWLLFMVILLNSIDWVAFELLNFGNAVIEAIPLGARVLDGLFQAVAVRSGGFYVVPISSLYIGLQVLYVIMMYISVYPVVITMRNSNVYEERSLGIYADDTTSYAQQADLEHAADLYEQRSVGAGSDAATAVPSPTTRKRRFSSGTGGGGGGGGGELRQALRRTFAPWHGVGVAPPRQAGDGSESHIGFISHQIHGQLAHDIWWLVLAVLVITTIETSHFLADPVHYSVFNVVFEVVSAYGCVGISVGVPSDSFSFAGGWHAASKVVLCLVMLRGRHRGLPVALDRAVRLPGEELHREEEEDHRIRRSMTSRRVSVDTTA</sequence>
<feature type="transmembrane region" description="Helical" evidence="7">
    <location>
        <begin position="644"/>
        <end position="664"/>
    </location>
</feature>
<dbReference type="EMBL" id="SKBQ01000092">
    <property type="protein sequence ID" value="TPX07247.1"/>
    <property type="molecule type" value="Genomic_DNA"/>
</dbReference>
<dbReference type="AlphaFoldDB" id="A0A507AJZ8"/>
<organism evidence="9 10">
    <name type="scientific">Thyridium curvatum</name>
    <dbReference type="NCBI Taxonomy" id="1093900"/>
    <lineage>
        <taxon>Eukaryota</taxon>
        <taxon>Fungi</taxon>
        <taxon>Dikarya</taxon>
        <taxon>Ascomycota</taxon>
        <taxon>Pezizomycotina</taxon>
        <taxon>Sordariomycetes</taxon>
        <taxon>Sordariomycetidae</taxon>
        <taxon>Thyridiales</taxon>
        <taxon>Thyridiaceae</taxon>
        <taxon>Thyridium</taxon>
    </lineage>
</organism>
<keyword evidence="10" id="KW-1185">Reference proteome</keyword>
<dbReference type="PANTHER" id="PTHR31064:SF37">
    <property type="entry name" value="TRANSPORTER, PUTATIVE (EUROFUNG)-RELATED"/>
    <property type="match status" value="1"/>
</dbReference>
<comment type="caution">
    <text evidence="9">The sequence shown here is derived from an EMBL/GenBank/DDBJ whole genome shotgun (WGS) entry which is preliminary data.</text>
</comment>
<comment type="similarity">
    <text evidence="7">Belongs to the TrkH potassium transport family.</text>
</comment>
<dbReference type="GO" id="GO:1990573">
    <property type="term" value="P:potassium ion import across plasma membrane"/>
    <property type="evidence" value="ECO:0007669"/>
    <property type="project" value="TreeGrafter"/>
</dbReference>
<dbReference type="OrthoDB" id="9999863at2759"/>
<dbReference type="PANTHER" id="PTHR31064">
    <property type="entry name" value="POTASSIUM TRANSPORT PROTEIN DDB_G0292412-RELATED"/>
    <property type="match status" value="1"/>
</dbReference>
<evidence type="ECO:0000256" key="5">
    <source>
        <dbReference type="ARBA" id="ARBA00023065"/>
    </source>
</evidence>
<reference evidence="9 10" key="1">
    <citation type="submission" date="2019-06" db="EMBL/GenBank/DDBJ databases">
        <title>Draft genome sequence of the filamentous fungus Phialemoniopsis curvata isolated from diesel fuel.</title>
        <authorList>
            <person name="Varaljay V.A."/>
            <person name="Lyon W.J."/>
            <person name="Crouch A.L."/>
            <person name="Drake C.E."/>
            <person name="Hollomon J.M."/>
            <person name="Nadeau L.J."/>
            <person name="Nunn H.S."/>
            <person name="Stevenson B.S."/>
            <person name="Bojanowski C.L."/>
            <person name="Crookes-Goodson W.J."/>
        </authorList>
    </citation>
    <scope>NUCLEOTIDE SEQUENCE [LARGE SCALE GENOMIC DNA]</scope>
    <source>
        <strain evidence="9 10">D216</strain>
    </source>
</reference>
<keyword evidence="6 7" id="KW-0472">Membrane</keyword>
<evidence type="ECO:0000256" key="3">
    <source>
        <dbReference type="ARBA" id="ARBA00022692"/>
    </source>
</evidence>
<feature type="compositionally biased region" description="Polar residues" evidence="8">
    <location>
        <begin position="159"/>
        <end position="172"/>
    </location>
</feature>
<dbReference type="GeneID" id="41978288"/>
<feature type="region of interest" description="Disordered" evidence="8">
    <location>
        <begin position="567"/>
        <end position="597"/>
    </location>
</feature>
<keyword evidence="7" id="KW-0633">Potassium transport</keyword>
<feature type="transmembrane region" description="Helical" evidence="7">
    <location>
        <begin position="91"/>
        <end position="112"/>
    </location>
</feature>
<dbReference type="Proteomes" id="UP000319257">
    <property type="component" value="Unassembled WGS sequence"/>
</dbReference>
<dbReference type="GO" id="GO:0030007">
    <property type="term" value="P:intracellular potassium ion homeostasis"/>
    <property type="evidence" value="ECO:0007669"/>
    <property type="project" value="UniProtKB-UniRule"/>
</dbReference>
<feature type="region of interest" description="Disordered" evidence="8">
    <location>
        <begin position="157"/>
        <end position="246"/>
    </location>
</feature>
<keyword evidence="3 7" id="KW-0812">Transmembrane</keyword>
<keyword evidence="2 7" id="KW-0813">Transport</keyword>
<evidence type="ECO:0000256" key="8">
    <source>
        <dbReference type="SAM" id="MobiDB-lite"/>
    </source>
</evidence>
<feature type="transmembrane region" description="Helical" evidence="7">
    <location>
        <begin position="304"/>
        <end position="328"/>
    </location>
</feature>
<feature type="region of interest" description="Disordered" evidence="8">
    <location>
        <begin position="741"/>
        <end position="762"/>
    </location>
</feature>
<feature type="compositionally biased region" description="Gly residues" evidence="8">
    <location>
        <begin position="587"/>
        <end position="597"/>
    </location>
</feature>
<feature type="transmembrane region" description="Helical" evidence="7">
    <location>
        <begin position="30"/>
        <end position="50"/>
    </location>
</feature>